<dbReference type="RefSeq" id="WP_280601083.1">
    <property type="nucleotide sequence ID" value="NZ_JARXRN010000021.1"/>
</dbReference>
<keyword evidence="2" id="KW-0732">Signal</keyword>
<dbReference type="EMBL" id="JARXRN010000021">
    <property type="protein sequence ID" value="MDH5830426.1"/>
    <property type="molecule type" value="Genomic_DNA"/>
</dbReference>
<dbReference type="Proteomes" id="UP001156831">
    <property type="component" value="Unassembled WGS sequence"/>
</dbReference>
<keyword evidence="1" id="KW-0472">Membrane</keyword>
<feature type="transmembrane region" description="Helical" evidence="1">
    <location>
        <begin position="421"/>
        <end position="442"/>
    </location>
</feature>
<evidence type="ECO:0000313" key="3">
    <source>
        <dbReference type="EMBL" id="MDH5830426.1"/>
    </source>
</evidence>
<comment type="caution">
    <text evidence="3">The sequence shown here is derived from an EMBL/GenBank/DDBJ whole genome shotgun (WGS) entry which is preliminary data.</text>
</comment>
<name>A0ABT6JIB7_9GAMM</name>
<feature type="signal peptide" evidence="2">
    <location>
        <begin position="1"/>
        <end position="19"/>
    </location>
</feature>
<protein>
    <submittedName>
        <fullName evidence="3">DUF3999 domain-containing protein</fullName>
    </submittedName>
</protein>
<organism evidence="3 4">
    <name type="scientific">Luteimonas rhizosphaericola</name>
    <dbReference type="NCBI Taxonomy" id="3042024"/>
    <lineage>
        <taxon>Bacteria</taxon>
        <taxon>Pseudomonadati</taxon>
        <taxon>Pseudomonadota</taxon>
        <taxon>Gammaproteobacteria</taxon>
        <taxon>Lysobacterales</taxon>
        <taxon>Lysobacteraceae</taxon>
        <taxon>Luteimonas</taxon>
    </lineage>
</organism>
<keyword evidence="1" id="KW-0812">Transmembrane</keyword>
<reference evidence="3 4" key="1">
    <citation type="submission" date="2023-04" db="EMBL/GenBank/DDBJ databases">
        <title>Luteimonas sp. M1R5S18.</title>
        <authorList>
            <person name="Sun J.-Q."/>
        </authorList>
    </citation>
    <scope>NUCLEOTIDE SEQUENCE [LARGE SCALE GENOMIC DNA]</scope>
    <source>
        <strain evidence="3 4">M1R5S18</strain>
    </source>
</reference>
<proteinExistence type="predicted"/>
<gene>
    <name evidence="3" type="ORF">QFW80_07845</name>
</gene>
<keyword evidence="4" id="KW-1185">Reference proteome</keyword>
<evidence type="ECO:0000256" key="2">
    <source>
        <dbReference type="SAM" id="SignalP"/>
    </source>
</evidence>
<dbReference type="Pfam" id="PF13163">
    <property type="entry name" value="DUF3999"/>
    <property type="match status" value="1"/>
</dbReference>
<sequence>MRRASAWLALVVSTAAAFASPAADHAVQRLLTVPDDSAGIYRVPLDAQVYLAARSPRLDDVDIVDARGQAVPAQLFAAERVETPAPRRIPVPWFALPAASIDRPAGLALAVERAGDGSVVRVQAQVPDAPVATRMATSWLVDTSTVDAPVAALVLDWAGVPGPVEATYRIEGSDDLREWRVLQAHVALLDLARGGQRLRQPRMPVDASARYLRLVPLAGAEGLVLTRVEVEMPAQAASPAAPLWRELQGSALSAAGRAGFGYALEGRFPIVSADIALPGNGTGEWTLYSRESDDAPWVRRAGPWLAYSIGSDQRSPPQRLDATVRDRHWKLVPGDAQAAPPVLRLGWHPESLVFVARDAPPYRLVAGSARASRASAPVAQSLAAIRDTRGQDWQPPLARLGESVPLAGEAALRPARDWRAWLLWALLVAGALLVTGFAASLLRTPRA</sequence>
<dbReference type="InterPro" id="IPR025060">
    <property type="entry name" value="DUF3999"/>
</dbReference>
<feature type="chain" id="PRO_5046390433" evidence="2">
    <location>
        <begin position="20"/>
        <end position="447"/>
    </location>
</feature>
<accession>A0ABT6JIB7</accession>
<keyword evidence="1" id="KW-1133">Transmembrane helix</keyword>
<evidence type="ECO:0000256" key="1">
    <source>
        <dbReference type="SAM" id="Phobius"/>
    </source>
</evidence>
<evidence type="ECO:0000313" key="4">
    <source>
        <dbReference type="Proteomes" id="UP001156831"/>
    </source>
</evidence>